<keyword evidence="5" id="KW-1185">Reference proteome</keyword>
<dbReference type="GO" id="GO:0005975">
    <property type="term" value="P:carbohydrate metabolic process"/>
    <property type="evidence" value="ECO:0007669"/>
    <property type="project" value="UniProtKB-ARBA"/>
</dbReference>
<feature type="chain" id="PRO_5022103145" description="PKD domain-containing protein" evidence="2">
    <location>
        <begin position="23"/>
        <end position="276"/>
    </location>
</feature>
<accession>A0A511AHQ2</accession>
<dbReference type="Proteomes" id="UP000321225">
    <property type="component" value="Unassembled WGS sequence"/>
</dbReference>
<feature type="region of interest" description="Disordered" evidence="1">
    <location>
        <begin position="50"/>
        <end position="70"/>
    </location>
</feature>
<dbReference type="AlphaFoldDB" id="A0A511AHQ2"/>
<feature type="domain" description="PKD" evidence="3">
    <location>
        <begin position="147"/>
        <end position="225"/>
    </location>
</feature>
<sequence>MRLAVVSVLFGVFFAHPFGVMASDECPAWKQVAGLCGVQNSGTEVIIDGSHDTEQSPGTSPINNDWQPPLDDSWTPPPTPEEEFDECLREWDSYIRCYEASKEVEGEEAEEEALAIPPITITDLARFAPAGSSVTGEPDNVGVAGLPTNFVTTASAQTVTGELFGFPVSVRFTPSAYDFSFGDGDTVTTTSGGTTWSDLGQAQFTPTDTSHTYRERGTYTARADVRYTAEVDFGIGWFPISGEVTSTGPAQDVRIFEAHTALVAHTCAQAPSSPGC</sequence>
<evidence type="ECO:0000259" key="3">
    <source>
        <dbReference type="PROSITE" id="PS50093"/>
    </source>
</evidence>
<gene>
    <name evidence="4" type="ORF">MAE01_20290</name>
</gene>
<dbReference type="EMBL" id="BJUW01000008">
    <property type="protein sequence ID" value="GEK86853.1"/>
    <property type="molecule type" value="Genomic_DNA"/>
</dbReference>
<dbReference type="Gene3D" id="2.60.40.10">
    <property type="entry name" value="Immunoglobulins"/>
    <property type="match status" value="1"/>
</dbReference>
<proteinExistence type="predicted"/>
<feature type="compositionally biased region" description="Polar residues" evidence="1">
    <location>
        <begin position="55"/>
        <end position="66"/>
    </location>
</feature>
<evidence type="ECO:0000313" key="5">
    <source>
        <dbReference type="Proteomes" id="UP000321225"/>
    </source>
</evidence>
<keyword evidence="2" id="KW-0732">Signal</keyword>
<name>A0A511AHQ2_9MICO</name>
<dbReference type="PROSITE" id="PS50093">
    <property type="entry name" value="PKD"/>
    <property type="match status" value="1"/>
</dbReference>
<feature type="signal peptide" evidence="2">
    <location>
        <begin position="1"/>
        <end position="22"/>
    </location>
</feature>
<evidence type="ECO:0000256" key="2">
    <source>
        <dbReference type="SAM" id="SignalP"/>
    </source>
</evidence>
<reference evidence="4 5" key="1">
    <citation type="submission" date="2019-07" db="EMBL/GenBank/DDBJ databases">
        <title>Whole genome shotgun sequence of Microbacterium aerolatum NBRC 103071.</title>
        <authorList>
            <person name="Hosoyama A."/>
            <person name="Uohara A."/>
            <person name="Ohji S."/>
            <person name="Ichikawa N."/>
        </authorList>
    </citation>
    <scope>NUCLEOTIDE SEQUENCE [LARGE SCALE GENOMIC DNA]</scope>
    <source>
        <strain evidence="4 5">NBRC 103071</strain>
    </source>
</reference>
<organism evidence="4 5">
    <name type="scientific">Microbacterium aerolatum</name>
    <dbReference type="NCBI Taxonomy" id="153731"/>
    <lineage>
        <taxon>Bacteria</taxon>
        <taxon>Bacillati</taxon>
        <taxon>Actinomycetota</taxon>
        <taxon>Actinomycetes</taxon>
        <taxon>Micrococcales</taxon>
        <taxon>Microbacteriaceae</taxon>
        <taxon>Microbacterium</taxon>
    </lineage>
</organism>
<evidence type="ECO:0000313" key="4">
    <source>
        <dbReference type="EMBL" id="GEK86853.1"/>
    </source>
</evidence>
<evidence type="ECO:0000256" key="1">
    <source>
        <dbReference type="SAM" id="MobiDB-lite"/>
    </source>
</evidence>
<dbReference type="InterPro" id="IPR013783">
    <property type="entry name" value="Ig-like_fold"/>
</dbReference>
<dbReference type="InterPro" id="IPR000601">
    <property type="entry name" value="PKD_dom"/>
</dbReference>
<comment type="caution">
    <text evidence="4">The sequence shown here is derived from an EMBL/GenBank/DDBJ whole genome shotgun (WGS) entry which is preliminary data.</text>
</comment>
<protein>
    <recommendedName>
        <fullName evidence="3">PKD domain-containing protein</fullName>
    </recommendedName>
</protein>